<comment type="caution">
    <text evidence="1">The sequence shown here is derived from an EMBL/GenBank/DDBJ whole genome shotgun (WGS) entry which is preliminary data.</text>
</comment>
<dbReference type="EMBL" id="SRLO01000010">
    <property type="protein sequence ID" value="TNN87548.1"/>
    <property type="molecule type" value="Genomic_DNA"/>
</dbReference>
<sequence>MVLRLGWGHKPVLSYRLLHKGLAGLADIGMLLRRAVLYGRFDLGDIVDSFKACQYLSPTIKARQRSLSEIWGPNGDLRDSTIHWLNRPVAETALQRESVQQGRVMVSNEDGQIDVFVSGPFHSGEDRVQEMGILWLRTGLLTGPTGGRQLETELDFFVIKWSTASGTLVVMGFVNNLQYFEPSECGAGCDCWVLLEKVLILCKFVGSELFLILPAISDVDLSRPGYLEWSSAVRSARVWPAVCVWRGEAGTGAEAGQTATCCNSA</sequence>
<dbReference type="AlphaFoldDB" id="A0A4Z2JD22"/>
<reference evidence="1 2" key="1">
    <citation type="submission" date="2019-03" db="EMBL/GenBank/DDBJ databases">
        <title>First draft genome of Liparis tanakae, snailfish: a comprehensive survey of snailfish specific genes.</title>
        <authorList>
            <person name="Kim W."/>
            <person name="Song I."/>
            <person name="Jeong J.-H."/>
            <person name="Kim D."/>
            <person name="Kim S."/>
            <person name="Ryu S."/>
            <person name="Song J.Y."/>
            <person name="Lee S.K."/>
        </authorList>
    </citation>
    <scope>NUCLEOTIDE SEQUENCE [LARGE SCALE GENOMIC DNA]</scope>
    <source>
        <tissue evidence="1">Muscle</tissue>
    </source>
</reference>
<gene>
    <name evidence="1" type="ORF">EYF80_002265</name>
</gene>
<dbReference type="Proteomes" id="UP000314294">
    <property type="component" value="Unassembled WGS sequence"/>
</dbReference>
<evidence type="ECO:0000313" key="2">
    <source>
        <dbReference type="Proteomes" id="UP000314294"/>
    </source>
</evidence>
<name>A0A4Z2JD22_9TELE</name>
<proteinExistence type="predicted"/>
<protein>
    <submittedName>
        <fullName evidence="1">Uncharacterized protein</fullName>
    </submittedName>
</protein>
<evidence type="ECO:0000313" key="1">
    <source>
        <dbReference type="EMBL" id="TNN87548.1"/>
    </source>
</evidence>
<keyword evidence="2" id="KW-1185">Reference proteome</keyword>
<organism evidence="1 2">
    <name type="scientific">Liparis tanakae</name>
    <name type="common">Tanaka's snailfish</name>
    <dbReference type="NCBI Taxonomy" id="230148"/>
    <lineage>
        <taxon>Eukaryota</taxon>
        <taxon>Metazoa</taxon>
        <taxon>Chordata</taxon>
        <taxon>Craniata</taxon>
        <taxon>Vertebrata</taxon>
        <taxon>Euteleostomi</taxon>
        <taxon>Actinopterygii</taxon>
        <taxon>Neopterygii</taxon>
        <taxon>Teleostei</taxon>
        <taxon>Neoteleostei</taxon>
        <taxon>Acanthomorphata</taxon>
        <taxon>Eupercaria</taxon>
        <taxon>Perciformes</taxon>
        <taxon>Cottioidei</taxon>
        <taxon>Cottales</taxon>
        <taxon>Liparidae</taxon>
        <taxon>Liparis</taxon>
    </lineage>
</organism>
<accession>A0A4Z2JD22</accession>